<feature type="transmembrane region" description="Helical" evidence="2">
    <location>
        <begin position="6"/>
        <end position="33"/>
    </location>
</feature>
<sequence>MELQRWLTLLSGLVEGLLFTGISFGWVSLVFVLRVEGYFRQPCFNSTTEEGMAPTECTEQDQQLSQVMTVACICNTLTRFPIGYILDRYGTTVTRLIAMLLFITGTLMITLSSPETSVLLYPALSCLMVSGAILYISNVQVGNLFYSYRSTIITIYSGTFDSSALVFLVVKLLYERGVSIRSSFLFLVVCSVFLFLRTIFLMPKTHIPHPLPEAFTYGFKCPTVNKRRDVENKSNKETLKNELVTQSQIQSKGQEVSFRSCVLSWLFLWHIVWVVIIVFCHVIFLSTVNPTLSRLAQNDQTLVSHYSNVFAFTQLCSVFFAPISGLIMDRHKRRPLAPGETKREAELSASILALVLTCLLCFFFYVCFTSTILPLQYLTFILQVACSSFFYGGHQAFVSIAFPMTHFGKISGIAMFVSGVVLLLQFPILRLIQHTLQGNQLLVNIGVVLASLLAFAHPVHVSIYCRNLASQRKCGQKEIKYSLGVGS</sequence>
<feature type="transmembrane region" description="Helical" evidence="2">
    <location>
        <begin position="153"/>
        <end position="174"/>
    </location>
</feature>
<evidence type="ECO:0000256" key="1">
    <source>
        <dbReference type="ARBA" id="ARBA00004141"/>
    </source>
</evidence>
<feature type="transmembrane region" description="Helical" evidence="2">
    <location>
        <begin position="96"/>
        <end position="113"/>
    </location>
</feature>
<evidence type="ECO:0000256" key="2">
    <source>
        <dbReference type="SAM" id="Phobius"/>
    </source>
</evidence>
<dbReference type="SUPFAM" id="SSF103473">
    <property type="entry name" value="MFS general substrate transporter"/>
    <property type="match status" value="1"/>
</dbReference>
<reference evidence="3" key="2">
    <citation type="submission" date="2025-08" db="UniProtKB">
        <authorList>
            <consortium name="Ensembl"/>
        </authorList>
    </citation>
    <scope>IDENTIFICATION</scope>
</reference>
<dbReference type="Gene3D" id="1.20.1250.20">
    <property type="entry name" value="MFS general substrate transporter like domains"/>
    <property type="match status" value="1"/>
</dbReference>
<name>A0A8C5HEB4_GOUWI</name>
<feature type="transmembrane region" description="Helical" evidence="2">
    <location>
        <begin position="441"/>
        <end position="463"/>
    </location>
</feature>
<keyword evidence="4" id="KW-1185">Reference proteome</keyword>
<reference evidence="3" key="3">
    <citation type="submission" date="2025-09" db="UniProtKB">
        <authorList>
            <consortium name="Ensembl"/>
        </authorList>
    </citation>
    <scope>IDENTIFICATION</scope>
</reference>
<feature type="transmembrane region" description="Helical" evidence="2">
    <location>
        <begin position="305"/>
        <end position="328"/>
    </location>
</feature>
<reference evidence="3" key="1">
    <citation type="submission" date="2020-06" db="EMBL/GenBank/DDBJ databases">
        <authorList>
            <consortium name="Wellcome Sanger Institute Data Sharing"/>
        </authorList>
    </citation>
    <scope>NUCLEOTIDE SEQUENCE [LARGE SCALE GENOMIC DNA]</scope>
</reference>
<dbReference type="RefSeq" id="XP_028305061.1">
    <property type="nucleotide sequence ID" value="XM_028449260.1"/>
</dbReference>
<feature type="transmembrane region" description="Helical" evidence="2">
    <location>
        <begin position="180"/>
        <end position="200"/>
    </location>
</feature>
<dbReference type="Ensembl" id="ENSGWIT00000047995.1">
    <property type="protein sequence ID" value="ENSGWIP00000044266.1"/>
    <property type="gene ID" value="ENSGWIG00000022054.1"/>
</dbReference>
<comment type="subcellular location">
    <subcellularLocation>
        <location evidence="1">Membrane</location>
        <topology evidence="1">Multi-pass membrane protein</topology>
    </subcellularLocation>
</comment>
<organism evidence="3 4">
    <name type="scientific">Gouania willdenowi</name>
    <name type="common">Blunt-snouted clingfish</name>
    <name type="synonym">Lepadogaster willdenowi</name>
    <dbReference type="NCBI Taxonomy" id="441366"/>
    <lineage>
        <taxon>Eukaryota</taxon>
        <taxon>Metazoa</taxon>
        <taxon>Chordata</taxon>
        <taxon>Craniata</taxon>
        <taxon>Vertebrata</taxon>
        <taxon>Euteleostomi</taxon>
        <taxon>Actinopterygii</taxon>
        <taxon>Neopterygii</taxon>
        <taxon>Teleostei</taxon>
        <taxon>Neoteleostei</taxon>
        <taxon>Acanthomorphata</taxon>
        <taxon>Ovalentaria</taxon>
        <taxon>Blenniimorphae</taxon>
        <taxon>Blenniiformes</taxon>
        <taxon>Gobiesocoidei</taxon>
        <taxon>Gobiesocidae</taxon>
        <taxon>Gobiesocinae</taxon>
        <taxon>Gouania</taxon>
    </lineage>
</organism>
<feature type="transmembrane region" description="Helical" evidence="2">
    <location>
        <begin position="377"/>
        <end position="398"/>
    </location>
</feature>
<accession>A0A8C5HEB4</accession>
<proteinExistence type="predicted"/>
<dbReference type="Pfam" id="PF07690">
    <property type="entry name" value="MFS_1"/>
    <property type="match status" value="1"/>
</dbReference>
<dbReference type="InterPro" id="IPR027197">
    <property type="entry name" value="SLC43A3"/>
</dbReference>
<dbReference type="Proteomes" id="UP000694680">
    <property type="component" value="Chromosome 1"/>
</dbReference>
<dbReference type="GO" id="GO:0016020">
    <property type="term" value="C:membrane"/>
    <property type="evidence" value="ECO:0007669"/>
    <property type="project" value="UniProtKB-SubCell"/>
</dbReference>
<keyword evidence="2" id="KW-1133">Transmembrane helix</keyword>
<feature type="transmembrane region" description="Helical" evidence="2">
    <location>
        <begin position="410"/>
        <end position="429"/>
    </location>
</feature>
<evidence type="ECO:0000313" key="4">
    <source>
        <dbReference type="Proteomes" id="UP000694680"/>
    </source>
</evidence>
<feature type="transmembrane region" description="Helical" evidence="2">
    <location>
        <begin position="119"/>
        <end position="141"/>
    </location>
</feature>
<dbReference type="InterPro" id="IPR011701">
    <property type="entry name" value="MFS"/>
</dbReference>
<evidence type="ECO:0000313" key="3">
    <source>
        <dbReference type="Ensembl" id="ENSGWIP00000044266.1"/>
    </source>
</evidence>
<feature type="transmembrane region" description="Helical" evidence="2">
    <location>
        <begin position="262"/>
        <end position="285"/>
    </location>
</feature>
<gene>
    <name evidence="3" type="primary">LOC114464747</name>
</gene>
<dbReference type="PANTHER" id="PTHR20765">
    <property type="entry name" value="SOLUTE CARRIER FAMILY 43 MEMBER 3-RELATED"/>
    <property type="match status" value="1"/>
</dbReference>
<protein>
    <submittedName>
        <fullName evidence="3">Solute carrier family 43 member 3-like</fullName>
    </submittedName>
</protein>
<dbReference type="OrthoDB" id="330047at2759"/>
<keyword evidence="2" id="KW-0472">Membrane</keyword>
<dbReference type="GO" id="GO:0022857">
    <property type="term" value="F:transmembrane transporter activity"/>
    <property type="evidence" value="ECO:0007669"/>
    <property type="project" value="InterPro"/>
</dbReference>
<dbReference type="GeneID" id="114464747"/>
<feature type="transmembrane region" description="Helical" evidence="2">
    <location>
        <begin position="349"/>
        <end position="371"/>
    </location>
</feature>
<dbReference type="AlphaFoldDB" id="A0A8C5HEB4"/>
<dbReference type="PANTHER" id="PTHR20765:SF1">
    <property type="entry name" value="EQUILIBRATIVE NUCLEOBASE TRANSPORTER 1"/>
    <property type="match status" value="1"/>
</dbReference>
<dbReference type="InterPro" id="IPR036259">
    <property type="entry name" value="MFS_trans_sf"/>
</dbReference>
<keyword evidence="2" id="KW-0812">Transmembrane</keyword>